<reference evidence="1" key="1">
    <citation type="submission" date="2022-07" db="EMBL/GenBank/DDBJ databases">
        <title>Phylogenomic reconstructions and comparative analyses of Kickxellomycotina fungi.</title>
        <authorList>
            <person name="Reynolds N.K."/>
            <person name="Stajich J.E."/>
            <person name="Barry K."/>
            <person name="Grigoriev I.V."/>
            <person name="Crous P."/>
            <person name="Smith M.E."/>
        </authorList>
    </citation>
    <scope>NUCLEOTIDE SEQUENCE</scope>
    <source>
        <strain evidence="1">CBS 109366</strain>
    </source>
</reference>
<keyword evidence="2" id="KW-1185">Reference proteome</keyword>
<keyword evidence="1" id="KW-0548">Nucleotidyltransferase</keyword>
<feature type="non-terminal residue" evidence="1">
    <location>
        <position position="465"/>
    </location>
</feature>
<name>A0ACC1JLZ1_9FUNG</name>
<organism evidence="1 2">
    <name type="scientific">Coemansia nantahalensis</name>
    <dbReference type="NCBI Taxonomy" id="2789366"/>
    <lineage>
        <taxon>Eukaryota</taxon>
        <taxon>Fungi</taxon>
        <taxon>Fungi incertae sedis</taxon>
        <taxon>Zoopagomycota</taxon>
        <taxon>Kickxellomycotina</taxon>
        <taxon>Kickxellomycetes</taxon>
        <taxon>Kickxellales</taxon>
        <taxon>Kickxellaceae</taxon>
        <taxon>Coemansia</taxon>
    </lineage>
</organism>
<evidence type="ECO:0000313" key="2">
    <source>
        <dbReference type="Proteomes" id="UP001140234"/>
    </source>
</evidence>
<dbReference type="EC" id="2.7.7.7" evidence="1"/>
<dbReference type="Proteomes" id="UP001140234">
    <property type="component" value="Unassembled WGS sequence"/>
</dbReference>
<sequence>MQGVANPVPRIRHPDWLARRVSTAANAHKQRHITDAFRKVPREEYLQKAAEADARERDIEDLGGPGGSSAMSGPRAAVCRRGRRGAAAAAAEPSTVDGVAARIAELGPAPDPSEAYGPWLAHAKQLWRLRRRLRELRERAVERGEAPPDGPAGAEGAAGLGQFFGRTQTTLGRGTWHIVQWAETDTPGELRAWAWVGGQMHSVRVSVPRTLYVASAAARRELAGSAHFAEAPGMVLPRAMPQALCLYRCTMPEAEYAAHRSSWGSFFAHPSIAGVYETEVTPLDRALIQLGATAWLGPAARRGAVGPVVSLGDLDSRRSAPAAAARSAAAPGWGARDMAYVLLYHMGAADGRQFFALVQPAGGRAQIWVVSPGQQAAQLQLPSVERLYRESRAAAVEAGGAADQAFEYPDALEVSSQAYSTAQAAQRAVNAALARCADERRGPTVLVWHSAAPMKRLRARLRAMG</sequence>
<dbReference type="EMBL" id="JANBUJ010002947">
    <property type="protein sequence ID" value="KAJ2762538.1"/>
    <property type="molecule type" value="Genomic_DNA"/>
</dbReference>
<gene>
    <name evidence="1" type="primary">POL2_3</name>
    <name evidence="1" type="ORF">IWQ57_005777</name>
</gene>
<protein>
    <submittedName>
        <fullName evidence="1">DNA polymerase epsilon catalytic subunit</fullName>
        <ecNumber evidence="1">2.7.7.7</ecNumber>
    </submittedName>
</protein>
<accession>A0ACC1JLZ1</accession>
<evidence type="ECO:0000313" key="1">
    <source>
        <dbReference type="EMBL" id="KAJ2762538.1"/>
    </source>
</evidence>
<comment type="caution">
    <text evidence="1">The sequence shown here is derived from an EMBL/GenBank/DDBJ whole genome shotgun (WGS) entry which is preliminary data.</text>
</comment>
<proteinExistence type="predicted"/>
<keyword evidence="1" id="KW-0808">Transferase</keyword>